<dbReference type="InterPro" id="IPR003010">
    <property type="entry name" value="C-N_Hydrolase"/>
</dbReference>
<dbReference type="InterPro" id="IPR044083">
    <property type="entry name" value="RamA-like"/>
</dbReference>
<dbReference type="EMBL" id="FTNT01000005">
    <property type="protein sequence ID" value="SIS00840.1"/>
    <property type="molecule type" value="Genomic_DNA"/>
</dbReference>
<reference evidence="3 4" key="1">
    <citation type="submission" date="2017-01" db="EMBL/GenBank/DDBJ databases">
        <authorList>
            <person name="Mah S.A."/>
            <person name="Swanson W.J."/>
            <person name="Moy G.W."/>
            <person name="Vacquier V.D."/>
        </authorList>
    </citation>
    <scope>NUCLEOTIDE SEQUENCE [LARGE SCALE GENOMIC DNA]</scope>
    <source>
        <strain evidence="3 4">CPCC 203464</strain>
    </source>
</reference>
<dbReference type="Proteomes" id="UP000186218">
    <property type="component" value="Unassembled WGS sequence"/>
</dbReference>
<feature type="domain" description="CN hydrolase" evidence="2">
    <location>
        <begin position="7"/>
        <end position="245"/>
    </location>
</feature>
<dbReference type="OrthoDB" id="4008466at2"/>
<comment type="similarity">
    <text evidence="1">Belongs to the carbon-nitrogen hydrolase superfamily. NIT1/NIT2 family.</text>
</comment>
<organism evidence="3 4">
    <name type="scientific">Williamsia sterculiae</name>
    <dbReference type="NCBI Taxonomy" id="1344003"/>
    <lineage>
        <taxon>Bacteria</taxon>
        <taxon>Bacillati</taxon>
        <taxon>Actinomycetota</taxon>
        <taxon>Actinomycetes</taxon>
        <taxon>Mycobacteriales</taxon>
        <taxon>Nocardiaceae</taxon>
        <taxon>Williamsia</taxon>
    </lineage>
</organism>
<dbReference type="CDD" id="cd07576">
    <property type="entry name" value="R-amidase_like"/>
    <property type="match status" value="1"/>
</dbReference>
<dbReference type="GO" id="GO:0016787">
    <property type="term" value="F:hydrolase activity"/>
    <property type="evidence" value="ECO:0007669"/>
    <property type="project" value="InterPro"/>
</dbReference>
<dbReference type="SUPFAM" id="SSF56317">
    <property type="entry name" value="Carbon-nitrogen hydrolase"/>
    <property type="match status" value="1"/>
</dbReference>
<evidence type="ECO:0000313" key="3">
    <source>
        <dbReference type="EMBL" id="SIS00840.1"/>
    </source>
</evidence>
<dbReference type="AlphaFoldDB" id="A0A1N7FKM9"/>
<dbReference type="Pfam" id="PF00795">
    <property type="entry name" value="CN_hydrolase"/>
    <property type="match status" value="1"/>
</dbReference>
<evidence type="ECO:0000256" key="1">
    <source>
        <dbReference type="ARBA" id="ARBA00010613"/>
    </source>
</evidence>
<name>A0A1N7FKM9_9NOCA</name>
<dbReference type="STRING" id="1344003.SAMN05445060_2149"/>
<evidence type="ECO:0000313" key="4">
    <source>
        <dbReference type="Proteomes" id="UP000186218"/>
    </source>
</evidence>
<dbReference type="PANTHER" id="PTHR23088:SF27">
    <property type="entry name" value="DEAMINATED GLUTATHIONE AMIDASE"/>
    <property type="match status" value="1"/>
</dbReference>
<dbReference type="PANTHER" id="PTHR23088">
    <property type="entry name" value="NITRILASE-RELATED"/>
    <property type="match status" value="1"/>
</dbReference>
<protein>
    <submittedName>
        <fullName evidence="3">5-aminopentanamidase</fullName>
    </submittedName>
</protein>
<accession>A0A1N7FKM9</accession>
<dbReference type="PROSITE" id="PS50263">
    <property type="entry name" value="CN_HYDROLASE"/>
    <property type="match status" value="1"/>
</dbReference>
<gene>
    <name evidence="3" type="ORF">SAMN05445060_2149</name>
</gene>
<sequence length="267" mass="29148">MDAMQQLRIALWQCQPRTDDVPRAIADLADRASVAAAEGARLLICPEMYLSGYHIDSATARRLAQPADGEWARQIGAVARDTNIALLYGFPELAGDGTVYNAVRLVGNNGVTVAVHRKTHLFGEIDRAAVTASDRRPTVFHFEGWRLALLICYEVEFPEVVRRLAVAGADLVCVPTANMPDYDAVQRVLIPARAFENQVYVAYANFCGTERGLDYGGLSLIAGPSGATVVEAGTAEGMIVGDLDKAALRRSRHMNPYLAERRPELYD</sequence>
<dbReference type="InterPro" id="IPR036526">
    <property type="entry name" value="C-N_Hydrolase_sf"/>
</dbReference>
<proteinExistence type="inferred from homology"/>
<dbReference type="Gene3D" id="3.60.110.10">
    <property type="entry name" value="Carbon-nitrogen hydrolase"/>
    <property type="match status" value="1"/>
</dbReference>
<evidence type="ECO:0000259" key="2">
    <source>
        <dbReference type="PROSITE" id="PS50263"/>
    </source>
</evidence>
<keyword evidence="4" id="KW-1185">Reference proteome</keyword>